<proteinExistence type="inferred from homology"/>
<evidence type="ECO:0000256" key="2">
    <source>
        <dbReference type="ARBA" id="ARBA00022845"/>
    </source>
</evidence>
<evidence type="ECO:0000313" key="7">
    <source>
        <dbReference type="Proteomes" id="UP000594430"/>
    </source>
</evidence>
<comment type="subcellular location">
    <subcellularLocation>
        <location evidence="5">Cytoplasm</location>
    </subcellularLocation>
</comment>
<dbReference type="GO" id="GO:0045948">
    <property type="term" value="P:positive regulation of translational initiation"/>
    <property type="evidence" value="ECO:0007669"/>
    <property type="project" value="UniProtKB-UniRule"/>
</dbReference>
<keyword evidence="5" id="KW-0678">Repressor</keyword>
<evidence type="ECO:0000256" key="1">
    <source>
        <dbReference type="ARBA" id="ARBA00022490"/>
    </source>
</evidence>
<comment type="subunit">
    <text evidence="5">Homodimer; the beta-strands of each monomer intercalate to form a hydrophobic core, while the alpha-helices form wings that extend away from the core.</text>
</comment>
<dbReference type="GO" id="GO:0005829">
    <property type="term" value="C:cytosol"/>
    <property type="evidence" value="ECO:0007669"/>
    <property type="project" value="TreeGrafter"/>
</dbReference>
<dbReference type="GeneID" id="301046331"/>
<keyword evidence="1 5" id="KW-0963">Cytoplasm</keyword>
<dbReference type="PANTHER" id="PTHR34984:SF1">
    <property type="entry name" value="CARBON STORAGE REGULATOR"/>
    <property type="match status" value="1"/>
</dbReference>
<evidence type="ECO:0000256" key="3">
    <source>
        <dbReference type="ARBA" id="ARBA00022884"/>
    </source>
</evidence>
<name>A0A7S9L954_9PSED</name>
<dbReference type="RefSeq" id="WP_104925774.1">
    <property type="nucleotide sequence ID" value="NZ_CP014025.1"/>
</dbReference>
<comment type="function">
    <text evidence="5">A key translational regulator that binds mRNA to regulate translation initiation and/or mRNA stability. Mediates global changes in gene expression, shifting from rapid growth to stress survival by linking envelope stress, the stringent response and the catabolite repression systems. Usually binds in the 5'-UTR; binding at or near the Shine-Dalgarno sequence prevents ribosome-binding, repressing translation, binding elsewhere in the 5'-UTR can activate translation and/or stabilize the mRNA. Its function is antagonized by small RNA(s).</text>
</comment>
<comment type="similarity">
    <text evidence="5">Belongs to the CsrA/RsmA family.</text>
</comment>
<dbReference type="InterPro" id="IPR036107">
    <property type="entry name" value="CsrA_sf"/>
</dbReference>
<evidence type="ECO:0000256" key="5">
    <source>
        <dbReference type="HAMAP-Rule" id="MF_00167"/>
    </source>
</evidence>
<gene>
    <name evidence="5" type="primary">csrA</name>
    <name evidence="6" type="ORF">IZU98_03315</name>
</gene>
<keyword evidence="2 5" id="KW-0810">Translation regulation</keyword>
<dbReference type="Proteomes" id="UP000594430">
    <property type="component" value="Chromosome"/>
</dbReference>
<keyword evidence="3 5" id="KW-0694">RNA-binding</keyword>
<dbReference type="GO" id="GO:0045947">
    <property type="term" value="P:negative regulation of translational initiation"/>
    <property type="evidence" value="ECO:0007669"/>
    <property type="project" value="UniProtKB-UniRule"/>
</dbReference>
<accession>A0A7S9L954</accession>
<dbReference type="PANTHER" id="PTHR34984">
    <property type="entry name" value="CARBON STORAGE REGULATOR"/>
    <property type="match status" value="1"/>
</dbReference>
<sequence>MLMLSRNTGKSIVIGGNIWVTVASVNGQQVRLGIVAPAGVVVDREEIHQRRVTEGTAQESTFHIDDHVRMMADARRYRWLRQHGHIQDAYGMLLALSGQDSLDSAQMDSEIDTALRLEAQQQVEQEKQP</sequence>
<dbReference type="GO" id="GO:0006402">
    <property type="term" value="P:mRNA catabolic process"/>
    <property type="evidence" value="ECO:0007669"/>
    <property type="project" value="InterPro"/>
</dbReference>
<evidence type="ECO:0000313" key="6">
    <source>
        <dbReference type="EMBL" id="QPH49772.1"/>
    </source>
</evidence>
<dbReference type="HAMAP" id="MF_00167">
    <property type="entry name" value="CsrA"/>
    <property type="match status" value="1"/>
</dbReference>
<protein>
    <recommendedName>
        <fullName evidence="5">Translational regulator CsrA</fullName>
    </recommendedName>
    <alternativeName>
        <fullName evidence="5">Carbon storage regulator</fullName>
    </alternativeName>
</protein>
<reference evidence="6 7" key="1">
    <citation type="submission" date="2020-11" db="EMBL/GenBank/DDBJ databases">
        <title>Pseudomonas fulva producing VIM-24.</title>
        <authorList>
            <person name="Liu S."/>
        </authorList>
    </citation>
    <scope>NUCLEOTIDE SEQUENCE [LARGE SCALE GENOMIC DNA]</scope>
    <source>
        <strain evidence="6 7">ZDHY414</strain>
    </source>
</reference>
<keyword evidence="4 5" id="KW-0010">Activator</keyword>
<dbReference type="InterPro" id="IPR003751">
    <property type="entry name" value="CsrA"/>
</dbReference>
<dbReference type="EMBL" id="CP064946">
    <property type="protein sequence ID" value="QPH49772.1"/>
    <property type="molecule type" value="Genomic_DNA"/>
</dbReference>
<evidence type="ECO:0000256" key="4">
    <source>
        <dbReference type="ARBA" id="ARBA00023159"/>
    </source>
</evidence>
<dbReference type="GO" id="GO:0006109">
    <property type="term" value="P:regulation of carbohydrate metabolic process"/>
    <property type="evidence" value="ECO:0007669"/>
    <property type="project" value="UniProtKB-UniRule"/>
</dbReference>
<dbReference type="Gene3D" id="2.60.40.4380">
    <property type="entry name" value="Translational regulator CsrA"/>
    <property type="match status" value="1"/>
</dbReference>
<dbReference type="AlphaFoldDB" id="A0A7S9L954"/>
<organism evidence="6 7">
    <name type="scientific">Pseudomonas fulva</name>
    <dbReference type="NCBI Taxonomy" id="47880"/>
    <lineage>
        <taxon>Bacteria</taxon>
        <taxon>Pseudomonadati</taxon>
        <taxon>Pseudomonadota</taxon>
        <taxon>Gammaproteobacteria</taxon>
        <taxon>Pseudomonadales</taxon>
        <taxon>Pseudomonadaceae</taxon>
        <taxon>Pseudomonas</taxon>
    </lineage>
</organism>
<dbReference type="SUPFAM" id="SSF117130">
    <property type="entry name" value="CsrA-like"/>
    <property type="match status" value="1"/>
</dbReference>
<dbReference type="GO" id="GO:0048027">
    <property type="term" value="F:mRNA 5'-UTR binding"/>
    <property type="evidence" value="ECO:0007669"/>
    <property type="project" value="UniProtKB-UniRule"/>
</dbReference>
<dbReference type="Pfam" id="PF02599">
    <property type="entry name" value="CsrA"/>
    <property type="match status" value="1"/>
</dbReference>